<dbReference type="Gene3D" id="3.40.570.10">
    <property type="entry name" value="Extracellular Endonuclease, subunit A"/>
    <property type="match status" value="1"/>
</dbReference>
<comment type="subcellular location">
    <subcellularLocation>
        <location evidence="1">Target cell</location>
        <location evidence="1">Target cell cytoplasm</location>
    </subcellularLocation>
</comment>
<keyword evidence="7" id="KW-0540">Nuclease</keyword>
<evidence type="ECO:0000313" key="8">
    <source>
        <dbReference type="Proteomes" id="UP000675653"/>
    </source>
</evidence>
<name>A0ABS5GN09_9GAMM</name>
<feature type="domain" description="VENN motif-containing" evidence="5">
    <location>
        <begin position="395"/>
        <end position="444"/>
    </location>
</feature>
<protein>
    <submittedName>
        <fullName evidence="7">DNA/RNA non-specific endonuclease</fullName>
    </submittedName>
</protein>
<reference evidence="7 8" key="1">
    <citation type="submission" date="2021-04" db="EMBL/GenBank/DDBJ databases">
        <title>Draft Genome of Aeromonas popoffii ID682, isolated from a natural water source in Idaho.</title>
        <authorList>
            <person name="Testerman T."/>
            <person name="Graf J."/>
        </authorList>
    </citation>
    <scope>NUCLEOTIDE SEQUENCE [LARGE SCALE GENOMIC DNA]</scope>
    <source>
        <strain evidence="7 8">ID682</strain>
    </source>
</reference>
<comment type="caution">
    <text evidence="7">The sequence shown here is derived from an EMBL/GenBank/DDBJ whole genome shotgun (WGS) entry which is preliminary data.</text>
</comment>
<accession>A0ABS5GN09</accession>
<keyword evidence="3" id="KW-1266">Target cell cytoplasm</keyword>
<dbReference type="GO" id="GO:0004519">
    <property type="term" value="F:endonuclease activity"/>
    <property type="evidence" value="ECO:0007669"/>
    <property type="project" value="UniProtKB-KW"/>
</dbReference>
<dbReference type="Pfam" id="PF13930">
    <property type="entry name" value="Endonuclea_NS_2"/>
    <property type="match status" value="1"/>
</dbReference>
<evidence type="ECO:0000256" key="3">
    <source>
        <dbReference type="ARBA" id="ARBA00022913"/>
    </source>
</evidence>
<dbReference type="Pfam" id="PF13332">
    <property type="entry name" value="Fil_haemagg_2"/>
    <property type="match status" value="1"/>
</dbReference>
<evidence type="ECO:0000256" key="1">
    <source>
        <dbReference type="ARBA" id="ARBA00004219"/>
    </source>
</evidence>
<dbReference type="InterPro" id="IPR044927">
    <property type="entry name" value="Endonuclea_NS_2"/>
</dbReference>
<dbReference type="RefSeq" id="WP_212512946.1">
    <property type="nucleotide sequence ID" value="NZ_CAWQDX010000035.1"/>
</dbReference>
<gene>
    <name evidence="7" type="ORF">KAT72_05320</name>
</gene>
<proteinExistence type="predicted"/>
<dbReference type="Proteomes" id="UP000675653">
    <property type="component" value="Unassembled WGS sequence"/>
</dbReference>
<dbReference type="InterPro" id="IPR044929">
    <property type="entry name" value="DNA/RNA_non-sp_Endonuclease_sf"/>
</dbReference>
<evidence type="ECO:0000313" key="7">
    <source>
        <dbReference type="EMBL" id="MBR7628466.1"/>
    </source>
</evidence>
<dbReference type="InterPro" id="IPR006914">
    <property type="entry name" value="VENN_dom"/>
</dbReference>
<organism evidence="7 8">
    <name type="scientific">Aeromonas popoffii</name>
    <dbReference type="NCBI Taxonomy" id="70856"/>
    <lineage>
        <taxon>Bacteria</taxon>
        <taxon>Pseudomonadati</taxon>
        <taxon>Pseudomonadota</taxon>
        <taxon>Gammaproteobacteria</taxon>
        <taxon>Aeromonadales</taxon>
        <taxon>Aeromonadaceae</taxon>
        <taxon>Aeromonas</taxon>
    </lineage>
</organism>
<keyword evidence="7" id="KW-0378">Hydrolase</keyword>
<dbReference type="InterPro" id="IPR025157">
    <property type="entry name" value="Hemagglutinin_rpt"/>
</dbReference>
<keyword evidence="8" id="KW-1185">Reference proteome</keyword>
<evidence type="ECO:0000259" key="5">
    <source>
        <dbReference type="Pfam" id="PF04829"/>
    </source>
</evidence>
<evidence type="ECO:0000259" key="6">
    <source>
        <dbReference type="Pfam" id="PF13930"/>
    </source>
</evidence>
<keyword evidence="2" id="KW-0800">Toxin</keyword>
<evidence type="ECO:0000256" key="2">
    <source>
        <dbReference type="ARBA" id="ARBA00022656"/>
    </source>
</evidence>
<evidence type="ECO:0000256" key="4">
    <source>
        <dbReference type="ARBA" id="ARBA00023026"/>
    </source>
</evidence>
<dbReference type="Pfam" id="PF04829">
    <property type="entry name" value="PT-VENN"/>
    <property type="match status" value="1"/>
</dbReference>
<dbReference type="EMBL" id="JAGRZL010000014">
    <property type="protein sequence ID" value="MBR7628466.1"/>
    <property type="molecule type" value="Genomic_DNA"/>
</dbReference>
<keyword evidence="7" id="KW-0255">Endonuclease</keyword>
<feature type="domain" description="Type VII secretion system protein EssD-like" evidence="6">
    <location>
        <begin position="631"/>
        <end position="754"/>
    </location>
</feature>
<keyword evidence="4" id="KW-0843">Virulence</keyword>
<sequence>MFANMNAAKGKELGNSGRYTETNITAGDTLTLISGRDATLLGAQASGDKVKADIGRNLTLTSQQDNDHYQSKQSSIAAGGSFTFGTMTGSGYVNASRQKINSDYQSVVEQTGLFAGKQGFDIRVGEHTQLNGAVLAGSDNASNNRLSTNTLGWSDLCNRADYKVESQSVGISGSGDSTKGFSSIAAMGSLGGSNSSGSASSTSFASVSGGIIDIRDGKAQQQDLVTLHRDPTQAANGLSPIFDKQKELERMQEAQLIGEVGQQATQLVVSHHLEKANQKAKDDPEYANSKEYKALQEKWGIGSSLRRGMQAATAALQGLAGGDLTQAAAGAASPYLAQMVKQQTDDGPSRVMAHALVQGALAAAQNKNAMVGATGAATGELVGMMATELYQKNASQLTEGEKETVSTLATLAAGLAGGLTGDSTASTLAGAQTGKTVVENNSLAGDKARESLKGSNEWWKQRVRDTLGENTSSQITNGVLNALAEVGDTGLLAADSAFDVAAALVTCSLGEAYCNQAKSDLGKKNQAASDAMNAVMSGDAWAAVKGTVGKAAQGDQVALENLACVLAGALVPAKGTGLIKGGAPVVTVVSKETGSNLLTAGGKGAAQVLREVEVSSGGKGAWTKELNKPEPNTIYKVDGNKIYQTDSLVRVEKVEVNLSLTKNDRNTYQQCVTGKCGVSGDEGGHLIASIFNGPGERLNLLPMNANLNKGAWKKMENAWASALKEGKSVSVKIEPIYNGSSVRPDRFTVRYSIGGDRPAIVDFKNSPGGI</sequence>